<name>A0ABP9FWR8_9MICC</name>
<comment type="caution">
    <text evidence="13">The sequence shown here is derived from an EMBL/GenBank/DDBJ whole genome shotgun (WGS) entry which is preliminary data.</text>
</comment>
<keyword evidence="6" id="KW-0145">Chemotaxis</keyword>
<evidence type="ECO:0000313" key="13">
    <source>
        <dbReference type="EMBL" id="GAA4920041.1"/>
    </source>
</evidence>
<evidence type="ECO:0000256" key="1">
    <source>
        <dbReference type="ARBA" id="ARBA00004117"/>
    </source>
</evidence>
<evidence type="ECO:0000313" key="14">
    <source>
        <dbReference type="Proteomes" id="UP001500368"/>
    </source>
</evidence>
<evidence type="ECO:0000256" key="4">
    <source>
        <dbReference type="ARBA" id="ARBA00021870"/>
    </source>
</evidence>
<evidence type="ECO:0000256" key="7">
    <source>
        <dbReference type="ARBA" id="ARBA00022779"/>
    </source>
</evidence>
<dbReference type="InterPro" id="IPR028263">
    <property type="entry name" value="FliG_N"/>
</dbReference>
<accession>A0ABP9FWR8</accession>
<protein>
    <recommendedName>
        <fullName evidence="4">Flagellar motor switch protein FliG</fullName>
    </recommendedName>
</protein>
<keyword evidence="13" id="KW-0969">Cilium</keyword>
<evidence type="ECO:0000256" key="5">
    <source>
        <dbReference type="ARBA" id="ARBA00022475"/>
    </source>
</evidence>
<reference evidence="14" key="1">
    <citation type="journal article" date="2019" name="Int. J. Syst. Evol. Microbiol.">
        <title>The Global Catalogue of Microorganisms (GCM) 10K type strain sequencing project: providing services to taxonomists for standard genome sequencing and annotation.</title>
        <authorList>
            <consortium name="The Broad Institute Genomics Platform"/>
            <consortium name="The Broad Institute Genome Sequencing Center for Infectious Disease"/>
            <person name="Wu L."/>
            <person name="Ma J."/>
        </authorList>
    </citation>
    <scope>NUCLEOTIDE SEQUENCE [LARGE SCALE GENOMIC DNA]</scope>
    <source>
        <strain evidence="14">JCM 19129</strain>
    </source>
</reference>
<keyword evidence="5" id="KW-1003">Cell membrane</keyword>
<dbReference type="Pfam" id="PF14842">
    <property type="entry name" value="FliG_N"/>
    <property type="match status" value="1"/>
</dbReference>
<keyword evidence="9" id="KW-0975">Bacterial flagellum</keyword>
<dbReference type="InterPro" id="IPR032779">
    <property type="entry name" value="FliG_M"/>
</dbReference>
<evidence type="ECO:0000256" key="3">
    <source>
        <dbReference type="ARBA" id="ARBA00010299"/>
    </source>
</evidence>
<sequence length="341" mass="37237">MTSAPEPKKLTGTQKVALVLMQMDRQHASDVLRHFSELEADEVIAEIVRLRRVDRKTIEKVLEEVHGAIATGLPAARGGRDVAAGLLQDTFGAEQAATVMNRLASSMAGKSFDFLETVDPPQIAVLLEEELPQTVALVLAHLRPEVASTVLAGVNAERRTEIAACLATMGPASPEALRTVAEVLKSRLGANVAPTEPLAAVGGIQQLVDIINRSPVAVEKELLETLAERDEQLAEEVRARMLTFTDLVRFEKRDVQLILRGIDPGILALALKGASESVQTTIRENISERTRDILDQELKSLGPVRMSAVDEARADIVRSIRELENRGEITVQRLEEDYLVV</sequence>
<evidence type="ECO:0000259" key="11">
    <source>
        <dbReference type="Pfam" id="PF14841"/>
    </source>
</evidence>
<evidence type="ECO:0000256" key="2">
    <source>
        <dbReference type="ARBA" id="ARBA00004413"/>
    </source>
</evidence>
<evidence type="ECO:0000259" key="12">
    <source>
        <dbReference type="Pfam" id="PF14842"/>
    </source>
</evidence>
<evidence type="ECO:0000256" key="6">
    <source>
        <dbReference type="ARBA" id="ARBA00022500"/>
    </source>
</evidence>
<evidence type="ECO:0000256" key="8">
    <source>
        <dbReference type="ARBA" id="ARBA00023136"/>
    </source>
</evidence>
<keyword evidence="13" id="KW-0966">Cell projection</keyword>
<dbReference type="Proteomes" id="UP001500368">
    <property type="component" value="Unassembled WGS sequence"/>
</dbReference>
<feature type="domain" description="Flagellar motor switch protein FliG C-terminal" evidence="10">
    <location>
        <begin position="224"/>
        <end position="330"/>
    </location>
</feature>
<feature type="domain" description="Flagellar motor switch protein FliG middle" evidence="11">
    <location>
        <begin position="120"/>
        <end position="192"/>
    </location>
</feature>
<dbReference type="EMBL" id="BAABLW010000007">
    <property type="protein sequence ID" value="GAA4920041.1"/>
    <property type="molecule type" value="Genomic_DNA"/>
</dbReference>
<dbReference type="PRINTS" id="PR00954">
    <property type="entry name" value="FLGMOTORFLIG"/>
</dbReference>
<dbReference type="RefSeq" id="WP_345477447.1">
    <property type="nucleotide sequence ID" value="NZ_BAABLW010000007.1"/>
</dbReference>
<dbReference type="Pfam" id="PF14841">
    <property type="entry name" value="FliG_M"/>
    <property type="match status" value="1"/>
</dbReference>
<comment type="subcellular location">
    <subcellularLocation>
        <location evidence="1">Bacterial flagellum basal body</location>
    </subcellularLocation>
    <subcellularLocation>
        <location evidence="2">Cell membrane</location>
        <topology evidence="2">Peripheral membrane protein</topology>
        <orientation evidence="2">Cytoplasmic side</orientation>
    </subcellularLocation>
</comment>
<evidence type="ECO:0000256" key="9">
    <source>
        <dbReference type="ARBA" id="ARBA00023143"/>
    </source>
</evidence>
<dbReference type="NCBIfam" id="TIGR00207">
    <property type="entry name" value="fliG"/>
    <property type="match status" value="1"/>
</dbReference>
<keyword evidence="7" id="KW-0283">Flagellar rotation</keyword>
<dbReference type="InterPro" id="IPR000090">
    <property type="entry name" value="Flg_Motor_Flig"/>
</dbReference>
<dbReference type="InterPro" id="IPR011002">
    <property type="entry name" value="FliG_a-hlx"/>
</dbReference>
<dbReference type="PANTHER" id="PTHR30534:SF0">
    <property type="entry name" value="FLAGELLAR MOTOR SWITCH PROTEIN FLIG"/>
    <property type="match status" value="1"/>
</dbReference>
<dbReference type="SUPFAM" id="SSF48029">
    <property type="entry name" value="FliG"/>
    <property type="match status" value="2"/>
</dbReference>
<dbReference type="Gene3D" id="1.10.220.30">
    <property type="match status" value="3"/>
</dbReference>
<dbReference type="PANTHER" id="PTHR30534">
    <property type="entry name" value="FLAGELLAR MOTOR SWITCH PROTEIN FLIG"/>
    <property type="match status" value="1"/>
</dbReference>
<gene>
    <name evidence="13" type="primary">fliG</name>
    <name evidence="13" type="ORF">GCM10025790_15070</name>
</gene>
<organism evidence="13 14">
    <name type="scientific">Nesterenkonia rhizosphaerae</name>
    <dbReference type="NCBI Taxonomy" id="1348272"/>
    <lineage>
        <taxon>Bacteria</taxon>
        <taxon>Bacillati</taxon>
        <taxon>Actinomycetota</taxon>
        <taxon>Actinomycetes</taxon>
        <taxon>Micrococcales</taxon>
        <taxon>Micrococcaceae</taxon>
        <taxon>Nesterenkonia</taxon>
    </lineage>
</organism>
<keyword evidence="13" id="KW-0282">Flagellum</keyword>
<keyword evidence="14" id="KW-1185">Reference proteome</keyword>
<keyword evidence="8" id="KW-0472">Membrane</keyword>
<evidence type="ECO:0000259" key="10">
    <source>
        <dbReference type="Pfam" id="PF01706"/>
    </source>
</evidence>
<feature type="domain" description="Flagellar motor switch protein FliG N-terminal" evidence="12">
    <location>
        <begin position="9"/>
        <end position="112"/>
    </location>
</feature>
<proteinExistence type="inferred from homology"/>
<dbReference type="Pfam" id="PF01706">
    <property type="entry name" value="FliG_C"/>
    <property type="match status" value="1"/>
</dbReference>
<comment type="similarity">
    <text evidence="3">Belongs to the FliG family.</text>
</comment>
<dbReference type="InterPro" id="IPR023087">
    <property type="entry name" value="Flg_Motor_Flig_C"/>
</dbReference>